<evidence type="ECO:0000313" key="1">
    <source>
        <dbReference type="EMBL" id="RAK69621.1"/>
    </source>
</evidence>
<dbReference type="RefSeq" id="WP_111476357.1">
    <property type="nucleotide sequence ID" value="NZ_QHKM01000001.1"/>
</dbReference>
<keyword evidence="2" id="KW-1185">Reference proteome</keyword>
<name>A0A328BST4_9BACT</name>
<gene>
    <name evidence="1" type="ORF">DLM85_01805</name>
</gene>
<evidence type="ECO:0000313" key="2">
    <source>
        <dbReference type="Proteomes" id="UP000248553"/>
    </source>
</evidence>
<reference evidence="2" key="1">
    <citation type="submission" date="2018-05" db="EMBL/GenBank/DDBJ databases">
        <authorList>
            <person name="Nie L."/>
        </authorList>
    </citation>
    <scope>NUCLEOTIDE SEQUENCE [LARGE SCALE GENOMIC DNA]</scope>
    <source>
        <strain evidence="2">NL</strain>
    </source>
</reference>
<organism evidence="1 2">
    <name type="scientific">Hymenobacter edaphi</name>
    <dbReference type="NCBI Taxonomy" id="2211146"/>
    <lineage>
        <taxon>Bacteria</taxon>
        <taxon>Pseudomonadati</taxon>
        <taxon>Bacteroidota</taxon>
        <taxon>Cytophagia</taxon>
        <taxon>Cytophagales</taxon>
        <taxon>Hymenobacteraceae</taxon>
        <taxon>Hymenobacter</taxon>
    </lineage>
</organism>
<dbReference type="EMBL" id="QHKM01000001">
    <property type="protein sequence ID" value="RAK69621.1"/>
    <property type="molecule type" value="Genomic_DNA"/>
</dbReference>
<accession>A0A328BST4</accession>
<sequence length="98" mass="10663">MPQVTLPLYTFFLDYRGGSYISRATAHNPAQALRVWVAPFDYQPVAGLDLPGWQQLQALLTAAHEPPPPVDTLRQVYCASARLGSHLALLHVVATAPG</sequence>
<dbReference type="Proteomes" id="UP000248553">
    <property type="component" value="Unassembled WGS sequence"/>
</dbReference>
<proteinExistence type="predicted"/>
<comment type="caution">
    <text evidence="1">The sequence shown here is derived from an EMBL/GenBank/DDBJ whole genome shotgun (WGS) entry which is preliminary data.</text>
</comment>
<dbReference type="OrthoDB" id="7596925at2"/>
<protein>
    <submittedName>
        <fullName evidence="1">Uncharacterized protein</fullName>
    </submittedName>
</protein>
<dbReference type="AlphaFoldDB" id="A0A328BST4"/>